<protein>
    <submittedName>
        <fullName evidence="1">Uncharacterized protein</fullName>
    </submittedName>
</protein>
<evidence type="ECO:0000313" key="1">
    <source>
        <dbReference type="EMBL" id="GAF82834.1"/>
    </source>
</evidence>
<accession>X0SP43</accession>
<proteinExistence type="predicted"/>
<dbReference type="EMBL" id="BARS01008721">
    <property type="protein sequence ID" value="GAF82834.1"/>
    <property type="molecule type" value="Genomic_DNA"/>
</dbReference>
<gene>
    <name evidence="1" type="ORF">S01H1_16560</name>
</gene>
<sequence>MVKTFVIKCDKYRKDVTQKYINQEIKQLICGNDIHICECSDGNVFTFAKDEIEEVRLYGPLIRQKKPTLGEILSISNVDNRQAVWVKLHAFGRCNWIKVTPKYHRERQNSNFRIEVNTTYAARRRFTGLDSTICFCIRNEGPQNIFFWEKPNVT</sequence>
<reference evidence="1" key="1">
    <citation type="journal article" date="2014" name="Front. Microbiol.">
        <title>High frequency of phylogenetically diverse reductive dehalogenase-homologous genes in deep subseafloor sedimentary metagenomes.</title>
        <authorList>
            <person name="Kawai M."/>
            <person name="Futagami T."/>
            <person name="Toyoda A."/>
            <person name="Takaki Y."/>
            <person name="Nishi S."/>
            <person name="Hori S."/>
            <person name="Arai W."/>
            <person name="Tsubouchi T."/>
            <person name="Morono Y."/>
            <person name="Uchiyama I."/>
            <person name="Ito T."/>
            <person name="Fujiyama A."/>
            <person name="Inagaki F."/>
            <person name="Takami H."/>
        </authorList>
    </citation>
    <scope>NUCLEOTIDE SEQUENCE</scope>
    <source>
        <strain evidence="1">Expedition CK06-06</strain>
    </source>
</reference>
<name>X0SP43_9ZZZZ</name>
<organism evidence="1">
    <name type="scientific">marine sediment metagenome</name>
    <dbReference type="NCBI Taxonomy" id="412755"/>
    <lineage>
        <taxon>unclassified sequences</taxon>
        <taxon>metagenomes</taxon>
        <taxon>ecological metagenomes</taxon>
    </lineage>
</organism>
<dbReference type="AlphaFoldDB" id="X0SP43"/>
<comment type="caution">
    <text evidence="1">The sequence shown here is derived from an EMBL/GenBank/DDBJ whole genome shotgun (WGS) entry which is preliminary data.</text>
</comment>